<dbReference type="PANTHER" id="PTHR44936:SF9">
    <property type="entry name" value="SENSOR PROTEIN CREC"/>
    <property type="match status" value="1"/>
</dbReference>
<dbReference type="InterPro" id="IPR035965">
    <property type="entry name" value="PAS-like_dom_sf"/>
</dbReference>
<dbReference type="InterPro" id="IPR000014">
    <property type="entry name" value="PAS"/>
</dbReference>
<accession>A0ABD5PJL0</accession>
<keyword evidence="9" id="KW-0067">ATP-binding</keyword>
<gene>
    <name evidence="9" type="ORF">ACFO5R_02270</name>
</gene>
<dbReference type="InterPro" id="IPR036890">
    <property type="entry name" value="HATPase_C_sf"/>
</dbReference>
<dbReference type="GO" id="GO:0000160">
    <property type="term" value="P:phosphorelay signal transduction system"/>
    <property type="evidence" value="ECO:0007669"/>
    <property type="project" value="UniProtKB-KW"/>
</dbReference>
<dbReference type="SUPFAM" id="SSF55785">
    <property type="entry name" value="PYP-like sensor domain (PAS domain)"/>
    <property type="match status" value="1"/>
</dbReference>
<evidence type="ECO:0000256" key="1">
    <source>
        <dbReference type="ARBA" id="ARBA00000085"/>
    </source>
</evidence>
<organism evidence="9 10">
    <name type="scientific">Halosolutus amylolyticus</name>
    <dbReference type="NCBI Taxonomy" id="2932267"/>
    <lineage>
        <taxon>Archaea</taxon>
        <taxon>Methanobacteriati</taxon>
        <taxon>Methanobacteriota</taxon>
        <taxon>Stenosarchaea group</taxon>
        <taxon>Halobacteria</taxon>
        <taxon>Halobacteriales</taxon>
        <taxon>Natrialbaceae</taxon>
        <taxon>Halosolutus</taxon>
    </lineage>
</organism>
<dbReference type="AlphaFoldDB" id="A0ABD5PJL0"/>
<feature type="compositionally biased region" description="Acidic residues" evidence="7">
    <location>
        <begin position="149"/>
        <end position="170"/>
    </location>
</feature>
<reference evidence="9 10" key="1">
    <citation type="journal article" date="2019" name="Int. J. Syst. Evol. Microbiol.">
        <title>The Global Catalogue of Microorganisms (GCM) 10K type strain sequencing project: providing services to taxonomists for standard genome sequencing and annotation.</title>
        <authorList>
            <consortium name="The Broad Institute Genomics Platform"/>
            <consortium name="The Broad Institute Genome Sequencing Center for Infectious Disease"/>
            <person name="Wu L."/>
            <person name="Ma J."/>
        </authorList>
    </citation>
    <scope>NUCLEOTIDE SEQUENCE [LARGE SCALE GENOMIC DNA]</scope>
    <source>
        <strain evidence="9 10">WLHS5</strain>
    </source>
</reference>
<keyword evidence="6" id="KW-0902">Two-component regulatory system</keyword>
<feature type="compositionally biased region" description="Low complexity" evidence="7">
    <location>
        <begin position="428"/>
        <end position="445"/>
    </location>
</feature>
<name>A0ABD5PJL0_9EURY</name>
<dbReference type="PROSITE" id="PS50109">
    <property type="entry name" value="HIS_KIN"/>
    <property type="match status" value="1"/>
</dbReference>
<keyword evidence="10" id="KW-1185">Reference proteome</keyword>
<dbReference type="PANTHER" id="PTHR44936">
    <property type="entry name" value="SENSOR PROTEIN CREC"/>
    <property type="match status" value="1"/>
</dbReference>
<evidence type="ECO:0000259" key="8">
    <source>
        <dbReference type="PROSITE" id="PS50109"/>
    </source>
</evidence>
<protein>
    <recommendedName>
        <fullName evidence="2">histidine kinase</fullName>
        <ecNumber evidence="2">2.7.13.3</ecNumber>
    </recommendedName>
</protein>
<keyword evidence="3" id="KW-0597">Phosphoprotein</keyword>
<dbReference type="SUPFAM" id="SSF55874">
    <property type="entry name" value="ATPase domain of HSP90 chaperone/DNA topoisomerase II/histidine kinase"/>
    <property type="match status" value="1"/>
</dbReference>
<evidence type="ECO:0000313" key="9">
    <source>
        <dbReference type="EMBL" id="MFC4540752.1"/>
    </source>
</evidence>
<dbReference type="InterPro" id="IPR003594">
    <property type="entry name" value="HATPase_dom"/>
</dbReference>
<dbReference type="CDD" id="cd00130">
    <property type="entry name" value="PAS"/>
    <property type="match status" value="1"/>
</dbReference>
<dbReference type="Gene3D" id="3.30.565.10">
    <property type="entry name" value="Histidine kinase-like ATPase, C-terminal domain"/>
    <property type="match status" value="1"/>
</dbReference>
<comment type="caution">
    <text evidence="9">The sequence shown here is derived from an EMBL/GenBank/DDBJ whole genome shotgun (WGS) entry which is preliminary data.</text>
</comment>
<dbReference type="GO" id="GO:0004673">
    <property type="term" value="F:protein histidine kinase activity"/>
    <property type="evidence" value="ECO:0007669"/>
    <property type="project" value="UniProtKB-EC"/>
</dbReference>
<evidence type="ECO:0000256" key="3">
    <source>
        <dbReference type="ARBA" id="ARBA00022553"/>
    </source>
</evidence>
<dbReference type="InterPro" id="IPR050980">
    <property type="entry name" value="2C_sensor_his_kinase"/>
</dbReference>
<dbReference type="EMBL" id="JBHSFA010000002">
    <property type="protein sequence ID" value="MFC4540752.1"/>
    <property type="molecule type" value="Genomic_DNA"/>
</dbReference>
<keyword evidence="4" id="KW-0808">Transferase</keyword>
<evidence type="ECO:0000256" key="4">
    <source>
        <dbReference type="ARBA" id="ARBA00022679"/>
    </source>
</evidence>
<dbReference type="InterPro" id="IPR005467">
    <property type="entry name" value="His_kinase_dom"/>
</dbReference>
<dbReference type="Pfam" id="PF02518">
    <property type="entry name" value="HATPase_c"/>
    <property type="match status" value="1"/>
</dbReference>
<feature type="region of interest" description="Disordered" evidence="7">
    <location>
        <begin position="426"/>
        <end position="446"/>
    </location>
</feature>
<feature type="compositionally biased region" description="Pro residues" evidence="7">
    <location>
        <begin position="131"/>
        <end position="140"/>
    </location>
</feature>
<sequence>MSQIVLYVAATESDAVSGAAALERAAAGLSVAPAVSIETVRDRAPRADCVVFAETPTTADGSHLRDVIDACDATPLVLYTEPEYAPTTARATDGIAGYVRRDGDCSVAHLADEVRWTCHAPERGTERFPIPIGPADPPADPDAHGSEPADSDDTPSTEPDDTGDDPDGLDVDGWLATLVEAVPDPAVRYGVPESDSDPESDADPDAVVRDVNTAFEDVFGVDRAALVGTRLADHDVLETVTIDAASPAEPRSDDVPLRVVDRWETTDGRRTVLVTAVALDRGDESSGGLATFRDVTDRNRRKRELAAQQKRLEKFERIVEGTLRDLLNVAQAYLMVAQETDDPDHFAEVETAHDRLDEWIDTLSTLARRRDVITTVEPVALHDITRRALARLDGEADLNLHLEDDRLLEADKERLTDVLEHLFRTADPDAGSGATASSDSDASGPITIRVGTCSDGFFVADDGAPVPEAQREGLLEPDSETDDRRGYALAIVRRIAEAHGWTVAIDESEAGGTRVEFTGAAVDATDVFPDSLQEPAIDREDDR</sequence>
<dbReference type="Proteomes" id="UP001595898">
    <property type="component" value="Unassembled WGS sequence"/>
</dbReference>
<keyword evidence="9" id="KW-0547">Nucleotide-binding</keyword>
<feature type="domain" description="Histidine kinase" evidence="8">
    <location>
        <begin position="318"/>
        <end position="523"/>
    </location>
</feature>
<evidence type="ECO:0000256" key="5">
    <source>
        <dbReference type="ARBA" id="ARBA00022777"/>
    </source>
</evidence>
<keyword evidence="5" id="KW-0418">Kinase</keyword>
<dbReference type="InterPro" id="IPR013656">
    <property type="entry name" value="PAS_4"/>
</dbReference>
<evidence type="ECO:0000256" key="7">
    <source>
        <dbReference type="SAM" id="MobiDB-lite"/>
    </source>
</evidence>
<dbReference type="Gene3D" id="3.30.450.20">
    <property type="entry name" value="PAS domain"/>
    <property type="match status" value="1"/>
</dbReference>
<dbReference type="GO" id="GO:0005524">
    <property type="term" value="F:ATP binding"/>
    <property type="evidence" value="ECO:0007669"/>
    <property type="project" value="UniProtKB-KW"/>
</dbReference>
<evidence type="ECO:0000313" key="10">
    <source>
        <dbReference type="Proteomes" id="UP001595898"/>
    </source>
</evidence>
<feature type="region of interest" description="Disordered" evidence="7">
    <location>
        <begin position="122"/>
        <end position="171"/>
    </location>
</feature>
<evidence type="ECO:0000256" key="6">
    <source>
        <dbReference type="ARBA" id="ARBA00023012"/>
    </source>
</evidence>
<dbReference type="Pfam" id="PF08448">
    <property type="entry name" value="PAS_4"/>
    <property type="match status" value="1"/>
</dbReference>
<feature type="compositionally biased region" description="Acidic residues" evidence="7">
    <location>
        <begin position="194"/>
        <end position="204"/>
    </location>
</feature>
<dbReference type="RefSeq" id="WP_250138913.1">
    <property type="nucleotide sequence ID" value="NZ_JALIQP010000001.1"/>
</dbReference>
<feature type="region of interest" description="Disordered" evidence="7">
    <location>
        <begin position="185"/>
        <end position="205"/>
    </location>
</feature>
<proteinExistence type="predicted"/>
<evidence type="ECO:0000256" key="2">
    <source>
        <dbReference type="ARBA" id="ARBA00012438"/>
    </source>
</evidence>
<comment type="catalytic activity">
    <reaction evidence="1">
        <text>ATP + protein L-histidine = ADP + protein N-phospho-L-histidine.</text>
        <dbReference type="EC" id="2.7.13.3"/>
    </reaction>
</comment>
<dbReference type="SMART" id="SM00387">
    <property type="entry name" value="HATPase_c"/>
    <property type="match status" value="1"/>
</dbReference>
<dbReference type="EC" id="2.7.13.3" evidence="2"/>